<evidence type="ECO:0000313" key="2">
    <source>
        <dbReference type="Proteomes" id="UP001151760"/>
    </source>
</evidence>
<keyword evidence="2" id="KW-1185">Reference proteome</keyword>
<reference evidence="1" key="2">
    <citation type="submission" date="2022-01" db="EMBL/GenBank/DDBJ databases">
        <authorList>
            <person name="Yamashiro T."/>
            <person name="Shiraishi A."/>
            <person name="Satake H."/>
            <person name="Nakayama K."/>
        </authorList>
    </citation>
    <scope>NUCLEOTIDE SEQUENCE</scope>
</reference>
<dbReference type="EMBL" id="BQNB010016670">
    <property type="protein sequence ID" value="GJT54421.1"/>
    <property type="molecule type" value="Genomic_DNA"/>
</dbReference>
<name>A0ABQ5ETQ8_9ASTR</name>
<dbReference type="Proteomes" id="UP001151760">
    <property type="component" value="Unassembled WGS sequence"/>
</dbReference>
<evidence type="ECO:0000313" key="1">
    <source>
        <dbReference type="EMBL" id="GJT54421.1"/>
    </source>
</evidence>
<reference evidence="1" key="1">
    <citation type="journal article" date="2022" name="Int. J. Mol. Sci.">
        <title>Draft Genome of Tanacetum Coccineum: Genomic Comparison of Closely Related Tanacetum-Family Plants.</title>
        <authorList>
            <person name="Yamashiro T."/>
            <person name="Shiraishi A."/>
            <person name="Nakayama K."/>
            <person name="Satake H."/>
        </authorList>
    </citation>
    <scope>NUCLEOTIDE SEQUENCE</scope>
</reference>
<sequence>MIREGAGWNGNLVSRKLGIVNEMKDLIVIKLKKEWKKQVDYGCDIDYVLTSAPLTQAAVRRMIKESVDAAITTERARQANVRN</sequence>
<proteinExistence type="predicted"/>
<comment type="caution">
    <text evidence="1">The sequence shown here is derived from an EMBL/GenBank/DDBJ whole genome shotgun (WGS) entry which is preliminary data.</text>
</comment>
<protein>
    <submittedName>
        <fullName evidence="1">Uncharacterized protein</fullName>
    </submittedName>
</protein>
<accession>A0ABQ5ETQ8</accession>
<organism evidence="1 2">
    <name type="scientific">Tanacetum coccineum</name>
    <dbReference type="NCBI Taxonomy" id="301880"/>
    <lineage>
        <taxon>Eukaryota</taxon>
        <taxon>Viridiplantae</taxon>
        <taxon>Streptophyta</taxon>
        <taxon>Embryophyta</taxon>
        <taxon>Tracheophyta</taxon>
        <taxon>Spermatophyta</taxon>
        <taxon>Magnoliopsida</taxon>
        <taxon>eudicotyledons</taxon>
        <taxon>Gunneridae</taxon>
        <taxon>Pentapetalae</taxon>
        <taxon>asterids</taxon>
        <taxon>campanulids</taxon>
        <taxon>Asterales</taxon>
        <taxon>Asteraceae</taxon>
        <taxon>Asteroideae</taxon>
        <taxon>Anthemideae</taxon>
        <taxon>Anthemidinae</taxon>
        <taxon>Tanacetum</taxon>
    </lineage>
</organism>
<gene>
    <name evidence="1" type="ORF">Tco_0989475</name>
</gene>